<dbReference type="RefSeq" id="WP_160629910.1">
    <property type="nucleotide sequence ID" value="NZ_CP047593.1"/>
</dbReference>
<evidence type="ECO:0000313" key="4">
    <source>
        <dbReference type="Proteomes" id="UP000464954"/>
    </source>
</evidence>
<dbReference type="AlphaFoldDB" id="A0A6P1MFF4"/>
<name>A0A6P1MFF4_9BACT</name>
<keyword evidence="1" id="KW-0472">Membrane</keyword>
<feature type="transmembrane region" description="Helical" evidence="1">
    <location>
        <begin position="342"/>
        <end position="360"/>
    </location>
</feature>
<dbReference type="Proteomes" id="UP000464954">
    <property type="component" value="Chromosome"/>
</dbReference>
<protein>
    <recommendedName>
        <fullName evidence="2">DUF8173 domain-containing protein</fullName>
    </recommendedName>
</protein>
<dbReference type="InterPro" id="IPR058486">
    <property type="entry name" value="DUF8173"/>
</dbReference>
<evidence type="ECO:0000256" key="1">
    <source>
        <dbReference type="SAM" id="Phobius"/>
    </source>
</evidence>
<proteinExistence type="predicted"/>
<evidence type="ECO:0000313" key="3">
    <source>
        <dbReference type="EMBL" id="QHI70738.1"/>
    </source>
</evidence>
<evidence type="ECO:0000259" key="2">
    <source>
        <dbReference type="Pfam" id="PF26514"/>
    </source>
</evidence>
<feature type="transmembrane region" description="Helical" evidence="1">
    <location>
        <begin position="242"/>
        <end position="263"/>
    </location>
</feature>
<dbReference type="EMBL" id="CP047593">
    <property type="protein sequence ID" value="QHI70738.1"/>
    <property type="molecule type" value="Genomic_DNA"/>
</dbReference>
<dbReference type="Pfam" id="PF26514">
    <property type="entry name" value="DUF8173"/>
    <property type="match status" value="1"/>
</dbReference>
<accession>A0A6P1MFF4</accession>
<feature type="domain" description="DUF8173" evidence="2">
    <location>
        <begin position="246"/>
        <end position="382"/>
    </location>
</feature>
<feature type="transmembrane region" description="Helical" evidence="1">
    <location>
        <begin position="275"/>
        <end position="300"/>
    </location>
</feature>
<dbReference type="KEGG" id="taer:GT409_15255"/>
<gene>
    <name evidence="3" type="ORF">GT409_15255</name>
</gene>
<feature type="transmembrane region" description="Helical" evidence="1">
    <location>
        <begin position="306"/>
        <end position="330"/>
    </location>
</feature>
<feature type="transmembrane region" description="Helical" evidence="1">
    <location>
        <begin position="366"/>
        <end position="383"/>
    </location>
</feature>
<keyword evidence="1" id="KW-1133">Transmembrane helix</keyword>
<reference evidence="3 4" key="1">
    <citation type="submission" date="2020-01" db="EMBL/GenBank/DDBJ databases">
        <title>Ponticoccus aerotolerans gen. nov., sp. nov., an anaerobic bacterium and proposal of Ponticoccusceae fam. nov., Ponticoccusles ord. nov. and Ponticoccuse classis nov. in the phylum Kiritimatiellaeota.</title>
        <authorList>
            <person name="Zhou L.Y."/>
            <person name="Du Z.J."/>
        </authorList>
    </citation>
    <scope>NUCLEOTIDE SEQUENCE [LARGE SCALE GENOMIC DNA]</scope>
    <source>
        <strain evidence="3 4">S-5007</strain>
    </source>
</reference>
<keyword evidence="4" id="KW-1185">Reference proteome</keyword>
<organism evidence="3 4">
    <name type="scientific">Tichowtungia aerotolerans</name>
    <dbReference type="NCBI Taxonomy" id="2697043"/>
    <lineage>
        <taxon>Bacteria</taxon>
        <taxon>Pseudomonadati</taxon>
        <taxon>Kiritimatiellota</taxon>
        <taxon>Tichowtungiia</taxon>
        <taxon>Tichowtungiales</taxon>
        <taxon>Tichowtungiaceae</taxon>
        <taxon>Tichowtungia</taxon>
    </lineage>
</organism>
<sequence>MKVATQILKAQTGFCRKKSRPGKKAGIAAFLFAVGLCAHAIEFVQTNQFIIPGDQFVSEETWLSAQSIAISGTVSNDLFATTQNAELSGNFHEDVWCIGDSIHAQGTFQNSARLISRTVQIQGTVYGPVMAVGNTVKIDREAVLNNGLLCMGENTIIEGTITGNVRAFAQRVTLGGSITGDLVLTAQEIVALPGTVINGDLSYAAPNDLVLPSSVILNGSLRKQLAAPAARKLFKANITGHFLFGLAALVTGLVFSGIFPRYTGAAIHTLRTSTGLCAVIGFAALVLMPMAAFLMLFTVIGFPLSILILLFYSILLYLSKIIVALWIGSLILGRKGFNKRRVGGPMALGMLVLYTLTLFSPGSFPINLIIILFGLGALITALFKKPIPIILSPEPANEIKQGD</sequence>
<keyword evidence="1" id="KW-0812">Transmembrane</keyword>